<name>A0A072P2F3_SCHAZ</name>
<keyword evidence="1" id="KW-1133">Transmembrane helix</keyword>
<sequence length="94" mass="10642">MVYAHESTMYGAKSLVTIICDRTNELSALQGDLEILGEGQSPIEEVNLSGKHDGNQFYIWVALALAIGVVLIFHKRCYFTVNVYIRWNVIMSLY</sequence>
<dbReference type="EMBL" id="JJRY01000002">
    <property type="protein sequence ID" value="KEF39645.1"/>
    <property type="molecule type" value="Genomic_DNA"/>
</dbReference>
<gene>
    <name evidence="2" type="ORF">M670_00666</name>
</gene>
<reference evidence="2 3" key="1">
    <citation type="submission" date="2014-04" db="EMBL/GenBank/DDBJ databases">
        <title>Draft genome sequence of Bacillus azotoformans MEV2011, a (co-) denitrifying strain unable to grow in the presence of oxygen.</title>
        <authorList>
            <person name="Nielsen M."/>
            <person name="Schreiber L."/>
            <person name="Finster K."/>
            <person name="Schramm A."/>
        </authorList>
    </citation>
    <scope>NUCLEOTIDE SEQUENCE [LARGE SCALE GENOMIC DNA]</scope>
    <source>
        <strain evidence="2 3">MEV2011</strain>
    </source>
</reference>
<evidence type="ECO:0000313" key="2">
    <source>
        <dbReference type="EMBL" id="KEF39645.1"/>
    </source>
</evidence>
<proteinExistence type="predicted"/>
<evidence type="ECO:0000256" key="1">
    <source>
        <dbReference type="SAM" id="Phobius"/>
    </source>
</evidence>
<comment type="caution">
    <text evidence="2">The sequence shown here is derived from an EMBL/GenBank/DDBJ whole genome shotgun (WGS) entry which is preliminary data.</text>
</comment>
<feature type="transmembrane region" description="Helical" evidence="1">
    <location>
        <begin position="57"/>
        <end position="74"/>
    </location>
</feature>
<accession>A0A072P2F3</accession>
<dbReference type="Proteomes" id="UP000027936">
    <property type="component" value="Unassembled WGS sequence"/>
</dbReference>
<keyword evidence="1" id="KW-0812">Transmembrane</keyword>
<dbReference type="AlphaFoldDB" id="A0A072P2F3"/>
<protein>
    <submittedName>
        <fullName evidence="2">Uncharacterized protein</fullName>
    </submittedName>
</protein>
<keyword evidence="1" id="KW-0472">Membrane</keyword>
<organism evidence="2 3">
    <name type="scientific">Schinkia azotoformans MEV2011</name>
    <dbReference type="NCBI Taxonomy" id="1348973"/>
    <lineage>
        <taxon>Bacteria</taxon>
        <taxon>Bacillati</taxon>
        <taxon>Bacillota</taxon>
        <taxon>Bacilli</taxon>
        <taxon>Bacillales</taxon>
        <taxon>Bacillaceae</taxon>
        <taxon>Calidifontibacillus/Schinkia group</taxon>
        <taxon>Schinkia</taxon>
    </lineage>
</organism>
<dbReference type="PATRIC" id="fig|1348973.3.peg.634"/>
<dbReference type="RefSeq" id="WP_051678044.1">
    <property type="nucleotide sequence ID" value="NZ_JJRY01000002.1"/>
</dbReference>
<dbReference type="OrthoDB" id="8221747at2"/>
<evidence type="ECO:0000313" key="3">
    <source>
        <dbReference type="Proteomes" id="UP000027936"/>
    </source>
</evidence>